<evidence type="ECO:0000313" key="10">
    <source>
        <dbReference type="Proteomes" id="UP000019150"/>
    </source>
</evidence>
<evidence type="ECO:0000313" key="9">
    <source>
        <dbReference type="EMBL" id="AHH14832.1"/>
    </source>
</evidence>
<evidence type="ECO:0000256" key="4">
    <source>
        <dbReference type="ARBA" id="ARBA00022723"/>
    </source>
</evidence>
<dbReference type="GO" id="GO:0005506">
    <property type="term" value="F:iron ion binding"/>
    <property type="evidence" value="ECO:0007669"/>
    <property type="project" value="InterPro"/>
</dbReference>
<dbReference type="InterPro" id="IPR001128">
    <property type="entry name" value="Cyt_P450"/>
</dbReference>
<dbReference type="RefSeq" id="WP_025346382.1">
    <property type="nucleotide sequence ID" value="NZ_CP006850.1"/>
</dbReference>
<dbReference type="PANTHER" id="PTHR46696:SF1">
    <property type="entry name" value="CYTOCHROME P450 YJIB-RELATED"/>
    <property type="match status" value="1"/>
</dbReference>
<keyword evidence="4 8" id="KW-0479">Metal-binding</keyword>
<dbReference type="STRING" id="1415166.NONO_c00090"/>
<dbReference type="eggNOG" id="COG2124">
    <property type="taxonomic scope" value="Bacteria"/>
</dbReference>
<dbReference type="CDD" id="cd11029">
    <property type="entry name" value="CYP107-like"/>
    <property type="match status" value="1"/>
</dbReference>
<dbReference type="FunFam" id="1.10.630.10:FF:000018">
    <property type="entry name" value="Cytochrome P450 monooxygenase"/>
    <property type="match status" value="1"/>
</dbReference>
<reference evidence="9 10" key="1">
    <citation type="journal article" date="2014" name="Appl. Environ. Microbiol.">
        <title>Insights into the Microbial Degradation of Rubber and Gutta-Percha by Analysis of the Complete Genome of Nocardia nova SH22a.</title>
        <authorList>
            <person name="Luo Q."/>
            <person name="Hiessl S."/>
            <person name="Poehlein A."/>
            <person name="Daniel R."/>
            <person name="Steinbuchel A."/>
        </authorList>
    </citation>
    <scope>NUCLEOTIDE SEQUENCE [LARGE SCALE GENOMIC DNA]</scope>
    <source>
        <strain evidence="9">SH22a</strain>
    </source>
</reference>
<dbReference type="PATRIC" id="fig|1415166.3.peg.9"/>
<organism evidence="9 10">
    <name type="scientific">Nocardia nova SH22a</name>
    <dbReference type="NCBI Taxonomy" id="1415166"/>
    <lineage>
        <taxon>Bacteria</taxon>
        <taxon>Bacillati</taxon>
        <taxon>Actinomycetota</taxon>
        <taxon>Actinomycetes</taxon>
        <taxon>Mycobacteriales</taxon>
        <taxon>Nocardiaceae</taxon>
        <taxon>Nocardia</taxon>
    </lineage>
</organism>
<dbReference type="PROSITE" id="PS00086">
    <property type="entry name" value="CYTOCHROME_P450"/>
    <property type="match status" value="1"/>
</dbReference>
<dbReference type="PANTHER" id="PTHR46696">
    <property type="entry name" value="P450, PUTATIVE (EUROFUNG)-RELATED"/>
    <property type="match status" value="1"/>
</dbReference>
<dbReference type="Proteomes" id="UP000019150">
    <property type="component" value="Chromosome"/>
</dbReference>
<dbReference type="GO" id="GO:0020037">
    <property type="term" value="F:heme binding"/>
    <property type="evidence" value="ECO:0007669"/>
    <property type="project" value="InterPro"/>
</dbReference>
<evidence type="ECO:0000256" key="5">
    <source>
        <dbReference type="ARBA" id="ARBA00023002"/>
    </source>
</evidence>
<dbReference type="InterPro" id="IPR002397">
    <property type="entry name" value="Cyt_P450_B"/>
</dbReference>
<comment type="similarity">
    <text evidence="2 8">Belongs to the cytochrome P450 family.</text>
</comment>
<evidence type="ECO:0000256" key="3">
    <source>
        <dbReference type="ARBA" id="ARBA00022617"/>
    </source>
</evidence>
<name>W5T6K5_9NOCA</name>
<dbReference type="PRINTS" id="PR00359">
    <property type="entry name" value="BP450"/>
</dbReference>
<dbReference type="EMBL" id="CP006850">
    <property type="protein sequence ID" value="AHH14832.1"/>
    <property type="molecule type" value="Genomic_DNA"/>
</dbReference>
<evidence type="ECO:0000256" key="7">
    <source>
        <dbReference type="ARBA" id="ARBA00023033"/>
    </source>
</evidence>
<evidence type="ECO:0000256" key="1">
    <source>
        <dbReference type="ARBA" id="ARBA00001971"/>
    </source>
</evidence>
<evidence type="ECO:0000256" key="2">
    <source>
        <dbReference type="ARBA" id="ARBA00010617"/>
    </source>
</evidence>
<comment type="cofactor">
    <cofactor evidence="1">
        <name>heme</name>
        <dbReference type="ChEBI" id="CHEBI:30413"/>
    </cofactor>
</comment>
<evidence type="ECO:0000256" key="8">
    <source>
        <dbReference type="RuleBase" id="RU000461"/>
    </source>
</evidence>
<dbReference type="Pfam" id="PF00067">
    <property type="entry name" value="p450"/>
    <property type="match status" value="1"/>
</dbReference>
<dbReference type="OrthoDB" id="142769at2"/>
<dbReference type="GO" id="GO:0004497">
    <property type="term" value="F:monooxygenase activity"/>
    <property type="evidence" value="ECO:0007669"/>
    <property type="project" value="UniProtKB-KW"/>
</dbReference>
<accession>W5T6K5</accession>
<gene>
    <name evidence="9" type="ORF">NONO_c00090</name>
</gene>
<dbReference type="KEGG" id="nno:NONO_c00090"/>
<keyword evidence="7 8" id="KW-0503">Monooxygenase</keyword>
<evidence type="ECO:0000256" key="6">
    <source>
        <dbReference type="ARBA" id="ARBA00023004"/>
    </source>
</evidence>
<sequence>MTEISTEYRGEALGPRFFADPHRVYQEWAERGDVHGVGAPGGGRSWVVTGYTECRRALTDPRLRKDFDGANKLLRSGRNDPPVDSNFPDLASHMLNADQPDHTRLRRIVGRYFTPRAAEQMRPWIRETADRLLTDLAGHDEVDLIEAYAGALPMHVMCKVLGMPYAEGNELRRWIPAVQSVGTDERRTEALTKLVDHLTALIHRRRVEPGDDVVSALLHADSDERLTENELMSMIFLLLVAGHETTVNLIGNAVLALLCHPAHLAALIAEPAGIPTAIEEFLRYDGPVNIASVRYTNCPVEFGGREIPADEFVFVSLSAANRDPRKFTAPHSLEFERNTTGHLAFGHGIHYCLGAPLARVEADVALTALLARYPDIRLGCDYDDVRWQQSVMRGLVRLPVRLGSSSCPVGSSE</sequence>
<dbReference type="HOGENOM" id="CLU_033716_1_0_11"/>
<keyword evidence="6 8" id="KW-0408">Iron</keyword>
<proteinExistence type="inferred from homology"/>
<keyword evidence="10" id="KW-1185">Reference proteome</keyword>
<dbReference type="InterPro" id="IPR017972">
    <property type="entry name" value="Cyt_P450_CS"/>
</dbReference>
<dbReference type="GO" id="GO:0016705">
    <property type="term" value="F:oxidoreductase activity, acting on paired donors, with incorporation or reduction of molecular oxygen"/>
    <property type="evidence" value="ECO:0007669"/>
    <property type="project" value="InterPro"/>
</dbReference>
<dbReference type="Gene3D" id="1.10.630.10">
    <property type="entry name" value="Cytochrome P450"/>
    <property type="match status" value="1"/>
</dbReference>
<keyword evidence="3 8" id="KW-0349">Heme</keyword>
<dbReference type="AlphaFoldDB" id="W5T6K5"/>
<dbReference type="InterPro" id="IPR036396">
    <property type="entry name" value="Cyt_P450_sf"/>
</dbReference>
<keyword evidence="5 8" id="KW-0560">Oxidoreductase</keyword>
<dbReference type="SUPFAM" id="SSF48264">
    <property type="entry name" value="Cytochrome P450"/>
    <property type="match status" value="1"/>
</dbReference>
<protein>
    <submittedName>
        <fullName evidence="9">Cytochrome P450</fullName>
    </submittedName>
</protein>